<dbReference type="GO" id="GO:0005524">
    <property type="term" value="F:ATP binding"/>
    <property type="evidence" value="ECO:0007669"/>
    <property type="project" value="UniProtKB-UniRule"/>
</dbReference>
<dbReference type="Gene3D" id="3.40.50.300">
    <property type="entry name" value="P-loop containing nucleotide triphosphate hydrolases"/>
    <property type="match status" value="2"/>
</dbReference>
<dbReference type="InterPro" id="IPR050206">
    <property type="entry name" value="FtsK/SpoIIIE/SftA"/>
</dbReference>
<dbReference type="PANTHER" id="PTHR22683:SF1">
    <property type="entry name" value="TYPE VII SECRETION SYSTEM PROTEIN ESSC"/>
    <property type="match status" value="1"/>
</dbReference>
<dbReference type="InterPro" id="IPR002543">
    <property type="entry name" value="FtsK_dom"/>
</dbReference>
<keyword evidence="6" id="KW-1185">Reference proteome</keyword>
<evidence type="ECO:0000259" key="4">
    <source>
        <dbReference type="PROSITE" id="PS50901"/>
    </source>
</evidence>
<keyword evidence="1 3" id="KW-0547">Nucleotide-binding</keyword>
<dbReference type="Pfam" id="PF01580">
    <property type="entry name" value="FtsK_SpoIIIE"/>
    <property type="match status" value="1"/>
</dbReference>
<proteinExistence type="predicted"/>
<dbReference type="OrthoDB" id="3646069at2"/>
<protein>
    <recommendedName>
        <fullName evidence="4">FtsK domain-containing protein</fullName>
    </recommendedName>
</protein>
<gene>
    <name evidence="5" type="ORF">AWC14_15075</name>
</gene>
<dbReference type="Proteomes" id="UP000193487">
    <property type="component" value="Unassembled WGS sequence"/>
</dbReference>
<accession>A0A1X1XFN2</accession>
<name>A0A1X1XFN2_9MYCO</name>
<reference evidence="5 6" key="1">
    <citation type="submission" date="2016-01" db="EMBL/GenBank/DDBJ databases">
        <title>The new phylogeny of the genus Mycobacterium.</title>
        <authorList>
            <person name="Tarcisio F."/>
            <person name="Conor M."/>
            <person name="Antonella G."/>
            <person name="Elisabetta G."/>
            <person name="Giulia F.S."/>
            <person name="Sara T."/>
            <person name="Anna F."/>
            <person name="Clotilde B."/>
            <person name="Roberto B."/>
            <person name="Veronica D.S."/>
            <person name="Fabio R."/>
            <person name="Monica P."/>
            <person name="Olivier J."/>
            <person name="Enrico T."/>
            <person name="Nicola S."/>
        </authorList>
    </citation>
    <scope>NUCLEOTIDE SEQUENCE [LARGE SCALE GENOMIC DNA]</scope>
    <source>
        <strain evidence="5 6">DSM 45166</strain>
    </source>
</reference>
<feature type="binding site" evidence="3">
    <location>
        <begin position="96"/>
        <end position="103"/>
    </location>
    <ligand>
        <name>ATP</name>
        <dbReference type="ChEBI" id="CHEBI:30616"/>
    </ligand>
</feature>
<feature type="domain" description="FtsK" evidence="4">
    <location>
        <begin position="72"/>
        <end position="269"/>
    </location>
</feature>
<sequence length="573" mass="62530">MSRDTDSYLASAASGKRFVVFSDGAPKAAIIGIDDLRRFEAMRRGSDAPAPDDIDTAGVDYRSLLRAHDPTVTPIGVYADGTVATLSVRRHHAIIASEHSGREDLLTSAILGAAIANPPTQLNFVLATGRSATGLPAQLANLPHVVAEETDLDDKAALARFLDHIRGEVQSRRALLQRHRVRSYAELRSAQPQSREPTELVFVIDGATELLDTDYELRALRDLVTHIAVAEDTYGLYLWLSSPTPLPHGLRDVVPSRVALQVLSGSHSRDAIGVSDAAQLTRRGSGYVKAGNVAIPRHFQVVAPFDLDQVIADIAPEWNHDDKLSTTAEPAERLRWAAELPQKLTITELVSQWETEGGVRHWARVPIGVIDNSAQHRHSVLTLDFANNPGIVMIAGGNPDHVTAAVATMIAAAHDTNAPEILQFIYLGPAYHTAAFPELLLPNVSEIISWDSSERIDATIEALTRRIATGAPGPRHLVLVVDGWQAWRRDRRDRFDDIADIARRGHPAGVHLVIGTNSYDFHLSSLTPFVSETIELRLSETYGSPFERAASKLIPDDPRRGLTKHGQILLATS</sequence>
<evidence type="ECO:0000256" key="1">
    <source>
        <dbReference type="ARBA" id="ARBA00022741"/>
    </source>
</evidence>
<evidence type="ECO:0000256" key="2">
    <source>
        <dbReference type="ARBA" id="ARBA00022840"/>
    </source>
</evidence>
<evidence type="ECO:0000313" key="6">
    <source>
        <dbReference type="Proteomes" id="UP000193487"/>
    </source>
</evidence>
<dbReference type="InterPro" id="IPR027417">
    <property type="entry name" value="P-loop_NTPase"/>
</dbReference>
<organism evidence="5 6">
    <name type="scientific">Mycobacterium kyorinense</name>
    <dbReference type="NCBI Taxonomy" id="487514"/>
    <lineage>
        <taxon>Bacteria</taxon>
        <taxon>Bacillati</taxon>
        <taxon>Actinomycetota</taxon>
        <taxon>Actinomycetes</taxon>
        <taxon>Mycobacteriales</taxon>
        <taxon>Mycobacteriaceae</taxon>
        <taxon>Mycobacterium</taxon>
    </lineage>
</organism>
<dbReference type="GO" id="GO:0003677">
    <property type="term" value="F:DNA binding"/>
    <property type="evidence" value="ECO:0007669"/>
    <property type="project" value="InterPro"/>
</dbReference>
<evidence type="ECO:0000313" key="5">
    <source>
        <dbReference type="EMBL" id="ORV97510.1"/>
    </source>
</evidence>
<dbReference type="RefSeq" id="WP_045374179.1">
    <property type="nucleotide sequence ID" value="NZ_BBKA01000012.1"/>
</dbReference>
<dbReference type="PROSITE" id="PS50901">
    <property type="entry name" value="FTSK"/>
    <property type="match status" value="1"/>
</dbReference>
<comment type="caution">
    <text evidence="5">The sequence shown here is derived from an EMBL/GenBank/DDBJ whole genome shotgun (WGS) entry which is preliminary data.</text>
</comment>
<evidence type="ECO:0000256" key="3">
    <source>
        <dbReference type="PROSITE-ProRule" id="PRU00289"/>
    </source>
</evidence>
<dbReference type="PANTHER" id="PTHR22683">
    <property type="entry name" value="SPORULATION PROTEIN RELATED"/>
    <property type="match status" value="1"/>
</dbReference>
<dbReference type="AlphaFoldDB" id="A0A1X1XFN2"/>
<keyword evidence="2 3" id="KW-0067">ATP-binding</keyword>
<dbReference type="EMBL" id="LQPE01000166">
    <property type="protein sequence ID" value="ORV97510.1"/>
    <property type="molecule type" value="Genomic_DNA"/>
</dbReference>